<feature type="region of interest" description="Disordered" evidence="1">
    <location>
        <begin position="1"/>
        <end position="45"/>
    </location>
</feature>
<keyword evidence="3" id="KW-1185">Reference proteome</keyword>
<evidence type="ECO:0000313" key="2">
    <source>
        <dbReference type="EMBL" id="OWO99744.1"/>
    </source>
</evidence>
<dbReference type="InParanoid" id="A0A218YXC0"/>
<accession>A0A218YXC0</accession>
<feature type="compositionally biased region" description="Basic and acidic residues" evidence="1">
    <location>
        <begin position="21"/>
        <end position="45"/>
    </location>
</feature>
<dbReference type="EMBL" id="MZNU01000344">
    <property type="protein sequence ID" value="OWO99744.1"/>
    <property type="molecule type" value="Genomic_DNA"/>
</dbReference>
<protein>
    <submittedName>
        <fullName evidence="2">Nicotinate phosphoribosyltransferase</fullName>
    </submittedName>
</protein>
<feature type="compositionally biased region" description="Basic residues" evidence="1">
    <location>
        <begin position="256"/>
        <end position="265"/>
    </location>
</feature>
<keyword evidence="2" id="KW-0328">Glycosyltransferase</keyword>
<dbReference type="Proteomes" id="UP000242519">
    <property type="component" value="Unassembled WGS sequence"/>
</dbReference>
<feature type="region of interest" description="Disordered" evidence="1">
    <location>
        <begin position="244"/>
        <end position="285"/>
    </location>
</feature>
<organism evidence="2 3">
    <name type="scientific">Diplocarpon coronariae</name>
    <dbReference type="NCBI Taxonomy" id="2795749"/>
    <lineage>
        <taxon>Eukaryota</taxon>
        <taxon>Fungi</taxon>
        <taxon>Dikarya</taxon>
        <taxon>Ascomycota</taxon>
        <taxon>Pezizomycotina</taxon>
        <taxon>Leotiomycetes</taxon>
        <taxon>Helotiales</taxon>
        <taxon>Drepanopezizaceae</taxon>
        <taxon>Diplocarpon</taxon>
    </lineage>
</organism>
<evidence type="ECO:0000313" key="3">
    <source>
        <dbReference type="Proteomes" id="UP000242519"/>
    </source>
</evidence>
<reference evidence="2 3" key="1">
    <citation type="submission" date="2017-04" db="EMBL/GenBank/DDBJ databases">
        <title>Draft genome sequence of Marssonina coronaria NL1: causal agent of apple blotch.</title>
        <authorList>
            <person name="Cheng Q."/>
        </authorList>
    </citation>
    <scope>NUCLEOTIDE SEQUENCE [LARGE SCALE GENOMIC DNA]</scope>
    <source>
        <strain evidence="2 3">NL1</strain>
    </source>
</reference>
<feature type="compositionally biased region" description="Basic residues" evidence="1">
    <location>
        <begin position="85"/>
        <end position="98"/>
    </location>
</feature>
<dbReference type="AlphaFoldDB" id="A0A218YXC0"/>
<keyword evidence="2" id="KW-0808">Transferase</keyword>
<evidence type="ECO:0000256" key="1">
    <source>
        <dbReference type="SAM" id="MobiDB-lite"/>
    </source>
</evidence>
<proteinExistence type="predicted"/>
<dbReference type="GO" id="GO:0016757">
    <property type="term" value="F:glycosyltransferase activity"/>
    <property type="evidence" value="ECO:0007669"/>
    <property type="project" value="UniProtKB-KW"/>
</dbReference>
<name>A0A218YXC0_9HELO</name>
<comment type="caution">
    <text evidence="2">The sequence shown here is derived from an EMBL/GenBank/DDBJ whole genome shotgun (WGS) entry which is preliminary data.</text>
</comment>
<gene>
    <name evidence="2" type="ORF">B2J93_5252</name>
</gene>
<sequence length="285" mass="31220">MAANQLRPGEAPDDNPGGGCSRHDGSRFTPEDLRESIARHTRWTTDEDRRVGGRVGGRAAILPGLGLGLCLDLGPVAPTIDPHVSHQHTHARPRRQRRTLSPPGPVRGSGYASPVPAERQQVLPALLLGEEEGRLDQRFARSSDLSTLGIQTAANGRTVPEDLPEKTLLDAECRKYAHVACSGCVKFAEDELERVRRMAGRVERPRFDTLEQGCPSRLGPGGHALRRRELVEDGDLVIVRLRTGDFGGRPDGTARRATHNHRRMSPRGDSQTRSPLRRSVPPPDT</sequence>
<feature type="region of interest" description="Disordered" evidence="1">
    <location>
        <begin position="81"/>
        <end position="116"/>
    </location>
</feature>